<proteinExistence type="predicted"/>
<gene>
    <name evidence="2" type="ORF">CLOSAC_12260</name>
</gene>
<keyword evidence="1" id="KW-0472">Membrane</keyword>
<dbReference type="RefSeq" id="WP_176127428.1">
    <property type="nucleotide sequence ID" value="NZ_LZYZ01000002.1"/>
</dbReference>
<reference evidence="2 3" key="1">
    <citation type="submission" date="2016-05" db="EMBL/GenBank/DDBJ databases">
        <title>Microbial solvent formation.</title>
        <authorList>
            <person name="Poehlein A."/>
            <person name="Montoya Solano J.D."/>
            <person name="Flitsch S."/>
            <person name="Krabben P."/>
            <person name="Duerre P."/>
            <person name="Daniel R."/>
        </authorList>
    </citation>
    <scope>NUCLEOTIDE SEQUENCE [LARGE SCALE GENOMIC DNA]</scope>
    <source>
        <strain evidence="2 3">L1-8</strain>
    </source>
</reference>
<name>A0A1S8ND78_CLOSA</name>
<sequence length="53" mass="6270">MFYISILYNLSLFLLGVCIVTTLSAVCYIIEIIKYTKNVKKIKIRNITYKKDY</sequence>
<dbReference type="AlphaFoldDB" id="A0A1S8ND78"/>
<comment type="caution">
    <text evidence="2">The sequence shown here is derived from an EMBL/GenBank/DDBJ whole genome shotgun (WGS) entry which is preliminary data.</text>
</comment>
<evidence type="ECO:0000313" key="3">
    <source>
        <dbReference type="Proteomes" id="UP000191154"/>
    </source>
</evidence>
<keyword evidence="1" id="KW-1133">Transmembrane helix</keyword>
<evidence type="ECO:0000256" key="1">
    <source>
        <dbReference type="SAM" id="Phobius"/>
    </source>
</evidence>
<protein>
    <submittedName>
        <fullName evidence="2">Uncharacterized protein</fullName>
    </submittedName>
</protein>
<evidence type="ECO:0000313" key="2">
    <source>
        <dbReference type="EMBL" id="OOM14353.1"/>
    </source>
</evidence>
<dbReference type="EMBL" id="LZYZ01000002">
    <property type="protein sequence ID" value="OOM14353.1"/>
    <property type="molecule type" value="Genomic_DNA"/>
</dbReference>
<accession>A0A1S8ND78</accession>
<dbReference type="Proteomes" id="UP000191154">
    <property type="component" value="Unassembled WGS sequence"/>
</dbReference>
<organism evidence="2 3">
    <name type="scientific">Clostridium saccharobutylicum</name>
    <dbReference type="NCBI Taxonomy" id="169679"/>
    <lineage>
        <taxon>Bacteria</taxon>
        <taxon>Bacillati</taxon>
        <taxon>Bacillota</taxon>
        <taxon>Clostridia</taxon>
        <taxon>Eubacteriales</taxon>
        <taxon>Clostridiaceae</taxon>
        <taxon>Clostridium</taxon>
    </lineage>
</organism>
<keyword evidence="1" id="KW-0812">Transmembrane</keyword>
<feature type="transmembrane region" description="Helical" evidence="1">
    <location>
        <begin position="6"/>
        <end position="33"/>
    </location>
</feature>